<feature type="region of interest" description="Disordered" evidence="1">
    <location>
        <begin position="16"/>
        <end position="104"/>
    </location>
</feature>
<keyword evidence="2" id="KW-0732">Signal</keyword>
<organism evidence="3 4">
    <name type="scientific">Spirosoma sordidisoli</name>
    <dbReference type="NCBI Taxonomy" id="2502893"/>
    <lineage>
        <taxon>Bacteria</taxon>
        <taxon>Pseudomonadati</taxon>
        <taxon>Bacteroidota</taxon>
        <taxon>Cytophagia</taxon>
        <taxon>Cytophagales</taxon>
        <taxon>Cytophagaceae</taxon>
        <taxon>Spirosoma</taxon>
    </lineage>
</organism>
<gene>
    <name evidence="3" type="ORF">EQG79_15500</name>
</gene>
<sequence length="104" mass="11058">MITYLIGACLAVSLAQADPQSPKQTGSTKAASGSATAATAKPASATAPARPLPDHPLSTKLQDENNSNPYYRKEKASGRGTKREYTPRRTASGARQDTMNQRRP</sequence>
<feature type="signal peptide" evidence="2">
    <location>
        <begin position="1"/>
        <end position="17"/>
    </location>
</feature>
<comment type="caution">
    <text evidence="3">The sequence shown here is derived from an EMBL/GenBank/DDBJ whole genome shotgun (WGS) entry which is preliminary data.</text>
</comment>
<accession>A0A4Q2UJM5</accession>
<dbReference type="AlphaFoldDB" id="A0A4Q2UJM5"/>
<dbReference type="EMBL" id="SBLB01000004">
    <property type="protein sequence ID" value="RYC68822.1"/>
    <property type="molecule type" value="Genomic_DNA"/>
</dbReference>
<dbReference type="RefSeq" id="WP_129602410.1">
    <property type="nucleotide sequence ID" value="NZ_SBLB01000004.1"/>
</dbReference>
<evidence type="ECO:0000256" key="2">
    <source>
        <dbReference type="SAM" id="SignalP"/>
    </source>
</evidence>
<feature type="compositionally biased region" description="Basic and acidic residues" evidence="1">
    <location>
        <begin position="71"/>
        <end position="87"/>
    </location>
</feature>
<keyword evidence="4" id="KW-1185">Reference proteome</keyword>
<evidence type="ECO:0000313" key="4">
    <source>
        <dbReference type="Proteomes" id="UP000290407"/>
    </source>
</evidence>
<dbReference type="Proteomes" id="UP000290407">
    <property type="component" value="Unassembled WGS sequence"/>
</dbReference>
<feature type="compositionally biased region" description="Low complexity" evidence="1">
    <location>
        <begin position="25"/>
        <end position="49"/>
    </location>
</feature>
<protein>
    <submittedName>
        <fullName evidence="3">Uncharacterized protein</fullName>
    </submittedName>
</protein>
<feature type="chain" id="PRO_5020337835" evidence="2">
    <location>
        <begin position="18"/>
        <end position="104"/>
    </location>
</feature>
<evidence type="ECO:0000256" key="1">
    <source>
        <dbReference type="SAM" id="MobiDB-lite"/>
    </source>
</evidence>
<proteinExistence type="predicted"/>
<feature type="compositionally biased region" description="Polar residues" evidence="1">
    <location>
        <begin position="93"/>
        <end position="104"/>
    </location>
</feature>
<reference evidence="3 4" key="1">
    <citation type="submission" date="2019-01" db="EMBL/GenBank/DDBJ databases">
        <title>Spirosoma flava sp. nov., a propanil-degrading bacterium isolated from herbicide-contaminated soil.</title>
        <authorList>
            <person name="Zhang L."/>
            <person name="Jiang J.-D."/>
        </authorList>
    </citation>
    <scope>NUCLEOTIDE SEQUENCE [LARGE SCALE GENOMIC DNA]</scope>
    <source>
        <strain evidence="3 4">TY50</strain>
    </source>
</reference>
<name>A0A4Q2UJM5_9BACT</name>
<evidence type="ECO:0000313" key="3">
    <source>
        <dbReference type="EMBL" id="RYC68822.1"/>
    </source>
</evidence>